<protein>
    <submittedName>
        <fullName evidence="1">Uncharacterized protein</fullName>
    </submittedName>
</protein>
<dbReference type="EMBL" id="CAJNOC010002137">
    <property type="protein sequence ID" value="CAF0914820.1"/>
    <property type="molecule type" value="Genomic_DNA"/>
</dbReference>
<proteinExistence type="predicted"/>
<evidence type="ECO:0000313" key="1">
    <source>
        <dbReference type="EMBL" id="CAF0914820.1"/>
    </source>
</evidence>
<keyword evidence="2" id="KW-1185">Reference proteome</keyword>
<gene>
    <name evidence="1" type="ORF">OXX778_LOCUS12091</name>
</gene>
<dbReference type="Proteomes" id="UP000663879">
    <property type="component" value="Unassembled WGS sequence"/>
</dbReference>
<evidence type="ECO:0000313" key="2">
    <source>
        <dbReference type="Proteomes" id="UP000663879"/>
    </source>
</evidence>
<name>A0A814AKU0_9BILA</name>
<dbReference type="AlphaFoldDB" id="A0A814AKU0"/>
<accession>A0A814AKU0</accession>
<comment type="caution">
    <text evidence="1">The sequence shown here is derived from an EMBL/GenBank/DDBJ whole genome shotgun (WGS) entry which is preliminary data.</text>
</comment>
<reference evidence="1" key="1">
    <citation type="submission" date="2021-02" db="EMBL/GenBank/DDBJ databases">
        <authorList>
            <person name="Nowell W R."/>
        </authorList>
    </citation>
    <scope>NUCLEOTIDE SEQUENCE</scope>
    <source>
        <strain evidence="1">Ploen Becks lab</strain>
    </source>
</reference>
<organism evidence="1 2">
    <name type="scientific">Brachionus calyciflorus</name>
    <dbReference type="NCBI Taxonomy" id="104777"/>
    <lineage>
        <taxon>Eukaryota</taxon>
        <taxon>Metazoa</taxon>
        <taxon>Spiralia</taxon>
        <taxon>Gnathifera</taxon>
        <taxon>Rotifera</taxon>
        <taxon>Eurotatoria</taxon>
        <taxon>Monogononta</taxon>
        <taxon>Pseudotrocha</taxon>
        <taxon>Ploima</taxon>
        <taxon>Brachionidae</taxon>
        <taxon>Brachionus</taxon>
    </lineage>
</organism>
<sequence length="621" mass="72992">MHRNIIVEYYSTLINEIDLNVEKAINFFKTGETVVNKFNSDRNIIIAKVKEIEKIKLNNFKDSDTIYDGLFCFFIPTKHLIDLKTDSEESEKYSELDLMEFKLQLEAKEEYLKSRYQIGQLVVLNIPLNKKIVEKLIIGDFFIDQNENYFQELLKLKVLTELIQSNRDDLIIDLTNIENNQIEKLDLIKDYQVLNENSLSCISSLLNLKSIKEIKFRRGSITEIPDNFFIKFKNLKKLNLKFLENLKEDVFNGLENLEILKIYDSFSLNPEANALEKLTNLKKLILFKGTIKNIAFLNNLKSLKKLVIKKCNFELFEMKSLNGLTSLESLRLFKNKFKQIEKNNFEGFKNLKSLESDYEPEIFTKNSPLEILSLKSLINHNNFKSLKFLNIRDFNLFSDFNFLNGLNELEFLDLEVPDNLTRSFETVDLSKLKFLVLTCQNIYLNESLKNLQGLELIGSKLFSPNQFVNLVNLDYLSVSYSDFVINKDSLASLLVLKNMKYFKFEQNIYSNLIADREHTLLRVLLNLFQEPNDVMIKISQDYVSIEVLEFCLISEKVYFKHYLQVSECVREFILSSESFYVRESFRNVKTRRSNFLLEFENIGEDSDDEIVSFTNEINEFF</sequence>
<dbReference type="Gene3D" id="3.80.10.10">
    <property type="entry name" value="Ribonuclease Inhibitor"/>
    <property type="match status" value="2"/>
</dbReference>
<dbReference type="SUPFAM" id="SSF52058">
    <property type="entry name" value="L domain-like"/>
    <property type="match status" value="1"/>
</dbReference>
<dbReference type="InterPro" id="IPR032675">
    <property type="entry name" value="LRR_dom_sf"/>
</dbReference>